<feature type="region of interest" description="Disordered" evidence="1">
    <location>
        <begin position="88"/>
        <end position="120"/>
    </location>
</feature>
<keyword evidence="3" id="KW-1185">Reference proteome</keyword>
<evidence type="ECO:0000313" key="2">
    <source>
        <dbReference type="EMBL" id="EEQ32465.1"/>
    </source>
</evidence>
<evidence type="ECO:0000313" key="3">
    <source>
        <dbReference type="Proteomes" id="UP000002035"/>
    </source>
</evidence>
<proteinExistence type="predicted"/>
<sequence>MAVTSEAAIEPGEQFGSLMLDANELLHHPCFHRVQRLINLAFRRDDGVAVNSDGKKGRFNSPEDIIPWIGKHGRIVILFKCKTKEGRQHSYSHSNGGNGHVNGNGSNDCTPSSEEREIDTNEPVATAVIKFFKPDLGIQPIEGELDGDIEKGIGYDPEPEDILAIKHWEPACVAVMPFDESLKGKGLATRCVQMLEDDLLKRLDAAAQQRQRETGQASDTSPLTLWIRTRTDLTEAYWKRRGYEVLSRKWFAKGCWQYDHDFQVSVLTKQVSLLKGNCIKN</sequence>
<dbReference type="OMA" id="KHWEPAC"/>
<evidence type="ECO:0000256" key="1">
    <source>
        <dbReference type="SAM" id="MobiDB-lite"/>
    </source>
</evidence>
<organism evidence="2 3">
    <name type="scientific">Arthroderma otae (strain ATCC MYA-4605 / CBS 113480)</name>
    <name type="common">Microsporum canis</name>
    <dbReference type="NCBI Taxonomy" id="554155"/>
    <lineage>
        <taxon>Eukaryota</taxon>
        <taxon>Fungi</taxon>
        <taxon>Dikarya</taxon>
        <taxon>Ascomycota</taxon>
        <taxon>Pezizomycotina</taxon>
        <taxon>Eurotiomycetes</taxon>
        <taxon>Eurotiomycetidae</taxon>
        <taxon>Onygenales</taxon>
        <taxon>Arthrodermataceae</taxon>
        <taxon>Microsporum</taxon>
    </lineage>
</organism>
<dbReference type="RefSeq" id="XP_002845415.1">
    <property type="nucleotide sequence ID" value="XM_002845369.1"/>
</dbReference>
<dbReference type="HOGENOM" id="CLU_1062419_0_0_1"/>
<dbReference type="AlphaFoldDB" id="C5FRG2"/>
<dbReference type="eggNOG" id="ENOG502SX3Z">
    <property type="taxonomic scope" value="Eukaryota"/>
</dbReference>
<accession>C5FRG2</accession>
<reference evidence="3" key="1">
    <citation type="journal article" date="2012" name="MBio">
        <title>Comparative genome analysis of Trichophyton rubrum and related dermatophytes reveals candidate genes involved in infection.</title>
        <authorList>
            <person name="Martinez D.A."/>
            <person name="Oliver B.G."/>
            <person name="Graeser Y."/>
            <person name="Goldberg J.M."/>
            <person name="Li W."/>
            <person name="Martinez-Rossi N.M."/>
            <person name="Monod M."/>
            <person name="Shelest E."/>
            <person name="Barton R.C."/>
            <person name="Birch E."/>
            <person name="Brakhage A.A."/>
            <person name="Chen Z."/>
            <person name="Gurr S.J."/>
            <person name="Heiman D."/>
            <person name="Heitman J."/>
            <person name="Kosti I."/>
            <person name="Rossi A."/>
            <person name="Saif S."/>
            <person name="Samalova M."/>
            <person name="Saunders C.W."/>
            <person name="Shea T."/>
            <person name="Summerbell R.C."/>
            <person name="Xu J."/>
            <person name="Young S."/>
            <person name="Zeng Q."/>
            <person name="Birren B.W."/>
            <person name="Cuomo C.A."/>
            <person name="White T.C."/>
        </authorList>
    </citation>
    <scope>NUCLEOTIDE SEQUENCE [LARGE SCALE GENOMIC DNA]</scope>
    <source>
        <strain evidence="3">ATCC MYA-4605 / CBS 113480</strain>
    </source>
</reference>
<name>C5FRG2_ARTOC</name>
<dbReference type="OrthoDB" id="3794209at2759"/>
<gene>
    <name evidence="2" type="ORF">MCYG_05284</name>
</gene>
<dbReference type="VEuPathDB" id="FungiDB:MCYG_05284"/>
<dbReference type="GeneID" id="9228541"/>
<protein>
    <recommendedName>
        <fullName evidence="4">N-acetyltransferase domain-containing protein</fullName>
    </recommendedName>
</protein>
<dbReference type="EMBL" id="DS995705">
    <property type="protein sequence ID" value="EEQ32465.1"/>
    <property type="molecule type" value="Genomic_DNA"/>
</dbReference>
<evidence type="ECO:0008006" key="4">
    <source>
        <dbReference type="Google" id="ProtNLM"/>
    </source>
</evidence>
<dbReference type="Proteomes" id="UP000002035">
    <property type="component" value="Unassembled WGS sequence"/>
</dbReference>